<dbReference type="EMBL" id="QNRK01000027">
    <property type="protein sequence ID" value="RBP07429.1"/>
    <property type="molecule type" value="Genomic_DNA"/>
</dbReference>
<dbReference type="SUPFAM" id="SSF57863">
    <property type="entry name" value="ArfGap/RecO-like zinc finger"/>
    <property type="match status" value="1"/>
</dbReference>
<dbReference type="PANTHER" id="PTHR33991:SF1">
    <property type="entry name" value="DNA REPAIR PROTEIN RECO"/>
    <property type="match status" value="1"/>
</dbReference>
<dbReference type="Proteomes" id="UP000253529">
    <property type="component" value="Unassembled WGS sequence"/>
</dbReference>
<evidence type="ECO:0000313" key="9">
    <source>
        <dbReference type="EMBL" id="RBP07429.1"/>
    </source>
</evidence>
<keyword evidence="4 7" id="KW-0233">DNA recombination</keyword>
<dbReference type="OrthoDB" id="9804792at2"/>
<dbReference type="InterPro" id="IPR022572">
    <property type="entry name" value="DNA_rep/recomb_RecO_N"/>
</dbReference>
<evidence type="ECO:0000259" key="8">
    <source>
        <dbReference type="Pfam" id="PF11967"/>
    </source>
</evidence>
<evidence type="ECO:0000256" key="4">
    <source>
        <dbReference type="ARBA" id="ARBA00023172"/>
    </source>
</evidence>
<dbReference type="RefSeq" id="WP_113891350.1">
    <property type="nucleotide sequence ID" value="NZ_QNRK01000027.1"/>
</dbReference>
<proteinExistence type="inferred from homology"/>
<organism evidence="9 10">
    <name type="scientific">Roseiarcus fermentans</name>
    <dbReference type="NCBI Taxonomy" id="1473586"/>
    <lineage>
        <taxon>Bacteria</taxon>
        <taxon>Pseudomonadati</taxon>
        <taxon>Pseudomonadota</taxon>
        <taxon>Alphaproteobacteria</taxon>
        <taxon>Hyphomicrobiales</taxon>
        <taxon>Roseiarcaceae</taxon>
        <taxon>Roseiarcus</taxon>
    </lineage>
</organism>
<dbReference type="Pfam" id="PF02565">
    <property type="entry name" value="RecO_C"/>
    <property type="match status" value="1"/>
</dbReference>
<dbReference type="GO" id="GO:0043590">
    <property type="term" value="C:bacterial nucleoid"/>
    <property type="evidence" value="ECO:0007669"/>
    <property type="project" value="TreeGrafter"/>
</dbReference>
<comment type="similarity">
    <text evidence="1 7">Belongs to the RecO family.</text>
</comment>
<dbReference type="InterPro" id="IPR037278">
    <property type="entry name" value="ARFGAP/RecO"/>
</dbReference>
<feature type="domain" description="DNA replication/recombination mediator RecO N-terminal" evidence="8">
    <location>
        <begin position="1"/>
        <end position="70"/>
    </location>
</feature>
<evidence type="ECO:0000313" key="10">
    <source>
        <dbReference type="Proteomes" id="UP000253529"/>
    </source>
</evidence>
<keyword evidence="10" id="KW-1185">Reference proteome</keyword>
<dbReference type="SUPFAM" id="SSF50249">
    <property type="entry name" value="Nucleic acid-binding proteins"/>
    <property type="match status" value="1"/>
</dbReference>
<sequence>MEWRDEGLVIGVRRHGESSAVVEAMTRGHGRHLGLVRGGRSARIGATLQPGNTLGLVWRARLDEHLGAFAVEPLRLRAGRLMGSGLALAGLSWLGALARLLPERDPHEAVYETLTLIADRLDDAALAAPLVARFETQILAECGFRLDLGRCAATGVAENLAYVSPKSGRAVSLEAGAPWRDRLLPLPAFLRDNARIEQRPGADDIADAFRMTGFFLLRDLFAARGEPLPDSRRAFLAAAAKAASL</sequence>
<dbReference type="InterPro" id="IPR042242">
    <property type="entry name" value="RecO_C"/>
</dbReference>
<dbReference type="HAMAP" id="MF_00201">
    <property type="entry name" value="RecO"/>
    <property type="match status" value="1"/>
</dbReference>
<gene>
    <name evidence="7" type="primary">recO</name>
    <name evidence="9" type="ORF">DFR50_12774</name>
</gene>
<dbReference type="PANTHER" id="PTHR33991">
    <property type="entry name" value="DNA REPAIR PROTEIN RECO"/>
    <property type="match status" value="1"/>
</dbReference>
<dbReference type="AlphaFoldDB" id="A0A366F114"/>
<dbReference type="GO" id="GO:0006302">
    <property type="term" value="P:double-strand break repair"/>
    <property type="evidence" value="ECO:0007669"/>
    <property type="project" value="TreeGrafter"/>
</dbReference>
<evidence type="ECO:0000256" key="2">
    <source>
        <dbReference type="ARBA" id="ARBA00021310"/>
    </source>
</evidence>
<dbReference type="NCBIfam" id="TIGR00613">
    <property type="entry name" value="reco"/>
    <property type="match status" value="1"/>
</dbReference>
<evidence type="ECO:0000256" key="1">
    <source>
        <dbReference type="ARBA" id="ARBA00007452"/>
    </source>
</evidence>
<evidence type="ECO:0000256" key="5">
    <source>
        <dbReference type="ARBA" id="ARBA00023204"/>
    </source>
</evidence>
<evidence type="ECO:0000256" key="3">
    <source>
        <dbReference type="ARBA" id="ARBA00022763"/>
    </source>
</evidence>
<comment type="caution">
    <text evidence="9">The sequence shown here is derived from an EMBL/GenBank/DDBJ whole genome shotgun (WGS) entry which is preliminary data.</text>
</comment>
<dbReference type="Pfam" id="PF11967">
    <property type="entry name" value="RecO_N"/>
    <property type="match status" value="1"/>
</dbReference>
<keyword evidence="3 7" id="KW-0227">DNA damage</keyword>
<evidence type="ECO:0000256" key="6">
    <source>
        <dbReference type="ARBA" id="ARBA00033409"/>
    </source>
</evidence>
<keyword evidence="5 7" id="KW-0234">DNA repair</keyword>
<dbReference type="Gene3D" id="1.20.1440.120">
    <property type="entry name" value="Recombination protein O, C-terminal domain"/>
    <property type="match status" value="1"/>
</dbReference>
<comment type="function">
    <text evidence="7">Involved in DNA repair and RecF pathway recombination.</text>
</comment>
<dbReference type="InterPro" id="IPR003717">
    <property type="entry name" value="RecO"/>
</dbReference>
<name>A0A366F114_9HYPH</name>
<accession>A0A366F114</accession>
<reference evidence="9 10" key="1">
    <citation type="submission" date="2018-06" db="EMBL/GenBank/DDBJ databases">
        <title>Genomic Encyclopedia of Type Strains, Phase IV (KMG-IV): sequencing the most valuable type-strain genomes for metagenomic binning, comparative biology and taxonomic classification.</title>
        <authorList>
            <person name="Goeker M."/>
        </authorList>
    </citation>
    <scope>NUCLEOTIDE SEQUENCE [LARGE SCALE GENOMIC DNA]</scope>
    <source>
        <strain evidence="9 10">DSM 24875</strain>
    </source>
</reference>
<dbReference type="InterPro" id="IPR012340">
    <property type="entry name" value="NA-bd_OB-fold"/>
</dbReference>
<protein>
    <recommendedName>
        <fullName evidence="2 7">DNA repair protein RecO</fullName>
    </recommendedName>
    <alternativeName>
        <fullName evidence="6 7">Recombination protein O</fullName>
    </alternativeName>
</protein>
<dbReference type="Gene3D" id="2.40.50.140">
    <property type="entry name" value="Nucleic acid-binding proteins"/>
    <property type="match status" value="1"/>
</dbReference>
<dbReference type="GO" id="GO:0006310">
    <property type="term" value="P:DNA recombination"/>
    <property type="evidence" value="ECO:0007669"/>
    <property type="project" value="UniProtKB-UniRule"/>
</dbReference>
<evidence type="ECO:0000256" key="7">
    <source>
        <dbReference type="HAMAP-Rule" id="MF_00201"/>
    </source>
</evidence>